<dbReference type="Proteomes" id="UP001484239">
    <property type="component" value="Unassembled WGS sequence"/>
</dbReference>
<evidence type="ECO:0000313" key="2">
    <source>
        <dbReference type="Proteomes" id="UP001484239"/>
    </source>
</evidence>
<evidence type="ECO:0008006" key="3">
    <source>
        <dbReference type="Google" id="ProtNLM"/>
    </source>
</evidence>
<accession>A0ABU9EAR6</accession>
<dbReference type="Gene3D" id="2.120.10.30">
    <property type="entry name" value="TolB, C-terminal domain"/>
    <property type="match status" value="1"/>
</dbReference>
<name>A0ABU9EAR6_9BACT</name>
<keyword evidence="2" id="KW-1185">Reference proteome</keyword>
<organism evidence="1 2">
    <name type="scientific">Gaopeijia maritima</name>
    <dbReference type="NCBI Taxonomy" id="3119007"/>
    <lineage>
        <taxon>Bacteria</taxon>
        <taxon>Pseudomonadati</taxon>
        <taxon>Gemmatimonadota</taxon>
        <taxon>Longimicrobiia</taxon>
        <taxon>Gaopeijiales</taxon>
        <taxon>Gaopeijiaceae</taxon>
        <taxon>Gaopeijia</taxon>
    </lineage>
</organism>
<protein>
    <recommendedName>
        <fullName evidence="3">6-bladed beta-propeller</fullName>
    </recommendedName>
</protein>
<sequence>MPRITLRGRDCRGPILALAILATGCGPADRSSVDRTSVMRDSAGVAIITNEGPVAPGSWTIADEPELVIGAEGDRSAQTFFQVRGVARVGSGITAVLDGGSSELRYFDETGELVGVAGGSGDGPGEFRNVTAIVDDRADSLVVFDQWAGRLSVFAPDGGFVRSRSLTEAWGVGLGWNVLGTSPDGRLVLGGPLVEPPPPGFGPDTTGFPVYLAQEGAEAPDSLGTVPSNISASDLQGRPRPVLPNPVLSSPVVADSGIWASVPMRPELMLVGWDGSVERVVRFTGESRMLGTDEVERIASWYRDRIAAVPEAARSQMSEVAILPRLPDFAALLVDDFGHLWVQEARNDRDPELWQLAAPSGGSRWRVFDEEGVWLTTVEVDPGFQPFSVDGDWVSGVWKGPLDEEEVRVYRLARAQLVSFSR</sequence>
<comment type="caution">
    <text evidence="1">The sequence shown here is derived from an EMBL/GenBank/DDBJ whole genome shotgun (WGS) entry which is preliminary data.</text>
</comment>
<evidence type="ECO:0000313" key="1">
    <source>
        <dbReference type="EMBL" id="MEK9501840.1"/>
    </source>
</evidence>
<gene>
    <name evidence="1" type="ORF">WI372_12685</name>
</gene>
<dbReference type="EMBL" id="JBBHLI010000007">
    <property type="protein sequence ID" value="MEK9501840.1"/>
    <property type="molecule type" value="Genomic_DNA"/>
</dbReference>
<proteinExistence type="predicted"/>
<dbReference type="PROSITE" id="PS51257">
    <property type="entry name" value="PROKAR_LIPOPROTEIN"/>
    <property type="match status" value="1"/>
</dbReference>
<dbReference type="SUPFAM" id="SSF101898">
    <property type="entry name" value="NHL repeat"/>
    <property type="match status" value="1"/>
</dbReference>
<reference evidence="1 2" key="1">
    <citation type="submission" date="2024-02" db="EMBL/GenBank/DDBJ databases">
        <title>A novel Gemmatimonadota bacterium.</title>
        <authorList>
            <person name="Du Z.-J."/>
            <person name="Ye Y.-Q."/>
        </authorList>
    </citation>
    <scope>NUCLEOTIDE SEQUENCE [LARGE SCALE GENOMIC DNA]</scope>
    <source>
        <strain evidence="1 2">DH-20</strain>
    </source>
</reference>
<dbReference type="InterPro" id="IPR011042">
    <property type="entry name" value="6-blade_b-propeller_TolB-like"/>
</dbReference>